<dbReference type="EMBL" id="GEDG01000202">
    <property type="protein sequence ID" value="JAP38179.1"/>
    <property type="molecule type" value="Transcribed_RNA"/>
</dbReference>
<dbReference type="SUPFAM" id="SSF48371">
    <property type="entry name" value="ARM repeat"/>
    <property type="match status" value="2"/>
</dbReference>
<dbReference type="Pfam" id="PF02854">
    <property type="entry name" value="MIF4G"/>
    <property type="match status" value="2"/>
</dbReference>
<protein>
    <submittedName>
        <fullName evidence="3">Putative ovule protein</fullName>
    </submittedName>
</protein>
<dbReference type="InterPro" id="IPR003890">
    <property type="entry name" value="MIF4G-like_typ-3"/>
</dbReference>
<dbReference type="AlphaFoldDB" id="A0A0V0J0A4"/>
<dbReference type="InterPro" id="IPR039762">
    <property type="entry name" value="Nmd2/UPF2"/>
</dbReference>
<evidence type="ECO:0000313" key="3">
    <source>
        <dbReference type="EMBL" id="JAP38179.1"/>
    </source>
</evidence>
<feature type="domain" description="MIF4G" evidence="2">
    <location>
        <begin position="117"/>
        <end position="305"/>
    </location>
</feature>
<dbReference type="GO" id="GO:0000184">
    <property type="term" value="P:nuclear-transcribed mRNA catabolic process, nonsense-mediated decay"/>
    <property type="evidence" value="ECO:0007669"/>
    <property type="project" value="InterPro"/>
</dbReference>
<dbReference type="GO" id="GO:0035145">
    <property type="term" value="C:exon-exon junction complex"/>
    <property type="evidence" value="ECO:0007669"/>
    <property type="project" value="TreeGrafter"/>
</dbReference>
<feature type="region of interest" description="Disordered" evidence="1">
    <location>
        <begin position="38"/>
        <end position="110"/>
    </location>
</feature>
<sequence>MLQGHSDRSLLCDYMMSCIIDMMLFVFLVKDSTPDADETQTAAQETAEAGAIQEDRNDKGKDKDEKDKEKTKEKSKEKDKDEKDKEPDKEKAREKEAERKGEGDKEKAKGVEGTNLDSLLQRLPGCVSRDLIDQLTVEFCYLNSKSSRKKLVRALFNVPRTSLELLPYYSRMVATLSTCMKDVSSMLLQLLEEEFNFLINKKDQMNIETKIRNIRFIGELCKFRIAPPGLVFSCLKACLDDFSHHNIDVACNLLETCGRFLYRSPETTIRMANMLEILMRLKNVKNLDPRHITLVENAYYLCKPPERSARVSKIRPPLHQYIRKLLFSDLDKSSLEHVLRQLRKLPWSECEAYLLKCFMKVHRGKYGQIHLIASLTACLSRYHDDFSVAVVDEVLEEIRVGLELNDYGMQQRRIAHMRFLGELYNYELVDSSVIFDTLYLILVFGHGTSEVWMPF</sequence>
<organism evidence="3">
    <name type="scientific">Solanum chacoense</name>
    <name type="common">Chaco potato</name>
    <dbReference type="NCBI Taxonomy" id="4108"/>
    <lineage>
        <taxon>Eukaryota</taxon>
        <taxon>Viridiplantae</taxon>
        <taxon>Streptophyta</taxon>
        <taxon>Embryophyta</taxon>
        <taxon>Tracheophyta</taxon>
        <taxon>Spermatophyta</taxon>
        <taxon>Magnoliopsida</taxon>
        <taxon>eudicotyledons</taxon>
        <taxon>Gunneridae</taxon>
        <taxon>Pentapetalae</taxon>
        <taxon>asterids</taxon>
        <taxon>lamiids</taxon>
        <taxon>Solanales</taxon>
        <taxon>Solanaceae</taxon>
        <taxon>Solanoideae</taxon>
        <taxon>Solaneae</taxon>
        <taxon>Solanum</taxon>
    </lineage>
</organism>
<feature type="compositionally biased region" description="Low complexity" evidence="1">
    <location>
        <begin position="39"/>
        <end position="49"/>
    </location>
</feature>
<dbReference type="PANTHER" id="PTHR12839">
    <property type="entry name" value="NONSENSE-MEDIATED MRNA DECAY PROTEIN 2 UP-FRAMESHIFT SUPPRESSOR 2"/>
    <property type="match status" value="1"/>
</dbReference>
<dbReference type="PANTHER" id="PTHR12839:SF7">
    <property type="entry name" value="REGULATOR OF NONSENSE TRANSCRIPTS 2"/>
    <property type="match status" value="1"/>
</dbReference>
<dbReference type="GO" id="GO:0003723">
    <property type="term" value="F:RNA binding"/>
    <property type="evidence" value="ECO:0007669"/>
    <property type="project" value="InterPro"/>
</dbReference>
<reference evidence="3" key="1">
    <citation type="submission" date="2015-12" db="EMBL/GenBank/DDBJ databases">
        <title>Gene expression during late stages of embryo sac development: a critical building block for successful pollen-pistil interactions.</title>
        <authorList>
            <person name="Liu Y."/>
            <person name="Joly V."/>
            <person name="Sabar M."/>
            <person name="Matton D.P."/>
        </authorList>
    </citation>
    <scope>NUCLEOTIDE SEQUENCE</scope>
</reference>
<dbReference type="InterPro" id="IPR016024">
    <property type="entry name" value="ARM-type_fold"/>
</dbReference>
<name>A0A0V0J0A4_SOLCH</name>
<dbReference type="GO" id="GO:0005737">
    <property type="term" value="C:cytoplasm"/>
    <property type="evidence" value="ECO:0007669"/>
    <property type="project" value="TreeGrafter"/>
</dbReference>
<dbReference type="Gene3D" id="1.25.40.180">
    <property type="match status" value="2"/>
</dbReference>
<evidence type="ECO:0000256" key="1">
    <source>
        <dbReference type="SAM" id="MobiDB-lite"/>
    </source>
</evidence>
<proteinExistence type="predicted"/>
<dbReference type="SMART" id="SM00543">
    <property type="entry name" value="MIF4G"/>
    <property type="match status" value="2"/>
</dbReference>
<dbReference type="FunFam" id="1.25.40.180:FF:000026">
    <property type="entry name" value="Regulator of nonsense transcripts UPF2"/>
    <property type="match status" value="1"/>
</dbReference>
<evidence type="ECO:0000259" key="2">
    <source>
        <dbReference type="SMART" id="SM00543"/>
    </source>
</evidence>
<feature type="domain" description="MIF4G" evidence="2">
    <location>
        <begin position="320"/>
        <end position="454"/>
    </location>
</feature>
<accession>A0A0V0J0A4</accession>
<feature type="compositionally biased region" description="Basic and acidic residues" evidence="1">
    <location>
        <begin position="53"/>
        <end position="110"/>
    </location>
</feature>